<sequence>MYAPGVPPNVAELTVPQLFGFLFNWGLFGILTTQVYYYFLHFPLDRRSLKAFVYGLYVWEVVQTCLITHDAYAIHGKGWGDLEKLQDNETMWLNIPIMSGSISAAVQCFFAFRIYALSGSKVLGGVIALVALTSGTAGIASGIIIKTQLSTNADLQIKTYPPALVWLVGNSVCDIMICTCMLYWYTRARTRALFRETNDILSRVLRLCLATGLLTASVAAIDMTLFLVYEHNNLHMCPALVLGKLYSNGMLVLLNNRYRVVGNSSTTYVYDTDTESIRFGSMKTSTGRGTDINPVSGLSPHRLAMNVDAPRETVGATIDMVDFNKQRTDHDESALGDALEDLKPDSYRIEC</sequence>
<organism evidence="1 2">
    <name type="scientific">Auriscalpium vulgare</name>
    <dbReference type="NCBI Taxonomy" id="40419"/>
    <lineage>
        <taxon>Eukaryota</taxon>
        <taxon>Fungi</taxon>
        <taxon>Dikarya</taxon>
        <taxon>Basidiomycota</taxon>
        <taxon>Agaricomycotina</taxon>
        <taxon>Agaricomycetes</taxon>
        <taxon>Russulales</taxon>
        <taxon>Auriscalpiaceae</taxon>
        <taxon>Auriscalpium</taxon>
    </lineage>
</organism>
<reference evidence="1" key="2">
    <citation type="journal article" date="2022" name="New Phytol.">
        <title>Evolutionary transition to the ectomycorrhizal habit in the genomes of a hyperdiverse lineage of mushroom-forming fungi.</title>
        <authorList>
            <person name="Looney B."/>
            <person name="Miyauchi S."/>
            <person name="Morin E."/>
            <person name="Drula E."/>
            <person name="Courty P.E."/>
            <person name="Kohler A."/>
            <person name="Kuo A."/>
            <person name="LaButti K."/>
            <person name="Pangilinan J."/>
            <person name="Lipzen A."/>
            <person name="Riley R."/>
            <person name="Andreopoulos W."/>
            <person name="He G."/>
            <person name="Johnson J."/>
            <person name="Nolan M."/>
            <person name="Tritt A."/>
            <person name="Barry K.W."/>
            <person name="Grigoriev I.V."/>
            <person name="Nagy L.G."/>
            <person name="Hibbett D."/>
            <person name="Henrissat B."/>
            <person name="Matheny P.B."/>
            <person name="Labbe J."/>
            <person name="Martin F.M."/>
        </authorList>
    </citation>
    <scope>NUCLEOTIDE SEQUENCE</scope>
    <source>
        <strain evidence="1">FP105234-sp</strain>
    </source>
</reference>
<reference evidence="1" key="1">
    <citation type="submission" date="2021-02" db="EMBL/GenBank/DDBJ databases">
        <authorList>
            <consortium name="DOE Joint Genome Institute"/>
            <person name="Ahrendt S."/>
            <person name="Looney B.P."/>
            <person name="Miyauchi S."/>
            <person name="Morin E."/>
            <person name="Drula E."/>
            <person name="Courty P.E."/>
            <person name="Chicoki N."/>
            <person name="Fauchery L."/>
            <person name="Kohler A."/>
            <person name="Kuo A."/>
            <person name="Labutti K."/>
            <person name="Pangilinan J."/>
            <person name="Lipzen A."/>
            <person name="Riley R."/>
            <person name="Andreopoulos W."/>
            <person name="He G."/>
            <person name="Johnson J."/>
            <person name="Barry K.W."/>
            <person name="Grigoriev I.V."/>
            <person name="Nagy L."/>
            <person name="Hibbett D."/>
            <person name="Henrissat B."/>
            <person name="Matheny P.B."/>
            <person name="Labbe J."/>
            <person name="Martin F."/>
        </authorList>
    </citation>
    <scope>NUCLEOTIDE SEQUENCE</scope>
    <source>
        <strain evidence="1">FP105234-sp</strain>
    </source>
</reference>
<name>A0ACB8RP50_9AGAM</name>
<accession>A0ACB8RP50</accession>
<evidence type="ECO:0000313" key="1">
    <source>
        <dbReference type="EMBL" id="KAI0045647.1"/>
    </source>
</evidence>
<proteinExistence type="predicted"/>
<dbReference type="Proteomes" id="UP000814033">
    <property type="component" value="Unassembled WGS sequence"/>
</dbReference>
<protein>
    <submittedName>
        <fullName evidence="1">Uncharacterized protein</fullName>
    </submittedName>
</protein>
<dbReference type="EMBL" id="MU275946">
    <property type="protein sequence ID" value="KAI0045647.1"/>
    <property type="molecule type" value="Genomic_DNA"/>
</dbReference>
<comment type="caution">
    <text evidence="1">The sequence shown here is derived from an EMBL/GenBank/DDBJ whole genome shotgun (WGS) entry which is preliminary data.</text>
</comment>
<keyword evidence="2" id="KW-1185">Reference proteome</keyword>
<evidence type="ECO:0000313" key="2">
    <source>
        <dbReference type="Proteomes" id="UP000814033"/>
    </source>
</evidence>
<gene>
    <name evidence="1" type="ORF">FA95DRAFT_1607560</name>
</gene>